<sequence length="86" mass="10252">MIVKRLKYDEFKNEFHRYSRENQFSDEALKEIYILLNKKINTIEILDVIGICSIFSELTTTEYMDIKNNSSSKISELNNGKYLIRH</sequence>
<dbReference type="InParanoid" id="F7PWV9"/>
<protein>
    <submittedName>
        <fullName evidence="1">Uncharacterized protein</fullName>
    </submittedName>
</protein>
<dbReference type="RefSeq" id="WP_008824907.1">
    <property type="nucleotide sequence ID" value="NZ_AFNU02000004.1"/>
</dbReference>
<reference evidence="1 2" key="2">
    <citation type="journal article" date="2013" name="PLoS ONE">
        <title>INDIGO - INtegrated Data Warehouse of MIcrobial GenOmes with Examples from the Red Sea Extremophiles.</title>
        <authorList>
            <person name="Alam I."/>
            <person name="Antunes A."/>
            <person name="Kamau A.A."/>
            <person name="Ba Alawi W."/>
            <person name="Kalkatawi M."/>
            <person name="Stingl U."/>
            <person name="Bajic V.B."/>
        </authorList>
    </citation>
    <scope>NUCLEOTIDE SEQUENCE [LARGE SCALE GENOMIC DNA]</scope>
    <source>
        <strain evidence="1 2">SSD-17B</strain>
    </source>
</reference>
<evidence type="ECO:0000313" key="1">
    <source>
        <dbReference type="EMBL" id="ERJ12514.1"/>
    </source>
</evidence>
<organism evidence="1 2">
    <name type="scientific">Haloplasma contractile SSD-17B</name>
    <dbReference type="NCBI Taxonomy" id="1033810"/>
    <lineage>
        <taxon>Bacteria</taxon>
        <taxon>Bacillati</taxon>
        <taxon>Mycoplasmatota</taxon>
        <taxon>Mollicutes</taxon>
        <taxon>Haloplasmatales</taxon>
        <taxon>Haloplasmataceae</taxon>
        <taxon>Haloplasma</taxon>
    </lineage>
</organism>
<proteinExistence type="predicted"/>
<dbReference type="AlphaFoldDB" id="F7PWV9"/>
<name>F7PWV9_9MOLU</name>
<dbReference type="OrthoDB" id="9893233at2"/>
<gene>
    <name evidence="1" type="ORF">HLPCO_001500</name>
</gene>
<keyword evidence="2" id="KW-1185">Reference proteome</keyword>
<comment type="caution">
    <text evidence="1">The sequence shown here is derived from an EMBL/GenBank/DDBJ whole genome shotgun (WGS) entry which is preliminary data.</text>
</comment>
<reference evidence="1 2" key="1">
    <citation type="journal article" date="2011" name="J. Bacteriol.">
        <title>Genome sequence of Haloplasma contractile, an unusual contractile bacterium from a deep-sea anoxic brine lake.</title>
        <authorList>
            <person name="Antunes A."/>
            <person name="Alam I."/>
            <person name="El Dorry H."/>
            <person name="Siam R."/>
            <person name="Robertson A."/>
            <person name="Bajic V.B."/>
            <person name="Stingl U."/>
        </authorList>
    </citation>
    <scope>NUCLEOTIDE SEQUENCE [LARGE SCALE GENOMIC DNA]</scope>
    <source>
        <strain evidence="1 2">SSD-17B</strain>
    </source>
</reference>
<dbReference type="EMBL" id="AFNU02000004">
    <property type="protein sequence ID" value="ERJ12514.1"/>
    <property type="molecule type" value="Genomic_DNA"/>
</dbReference>
<accession>F7PWV9</accession>
<dbReference type="Proteomes" id="UP000005707">
    <property type="component" value="Unassembled WGS sequence"/>
</dbReference>
<evidence type="ECO:0000313" key="2">
    <source>
        <dbReference type="Proteomes" id="UP000005707"/>
    </source>
</evidence>